<protein>
    <recommendedName>
        <fullName evidence="2">Dynamin N-terminal domain-containing protein</fullName>
    </recommendedName>
</protein>
<dbReference type="GO" id="GO:0016020">
    <property type="term" value="C:membrane"/>
    <property type="evidence" value="ECO:0007669"/>
    <property type="project" value="TreeGrafter"/>
</dbReference>
<evidence type="ECO:0000313" key="4">
    <source>
        <dbReference type="Proteomes" id="UP000306102"/>
    </source>
</evidence>
<dbReference type="GO" id="GO:0005874">
    <property type="term" value="C:microtubule"/>
    <property type="evidence" value="ECO:0007669"/>
    <property type="project" value="TreeGrafter"/>
</dbReference>
<sequence length="150" mass="16332">MDCEFITPEKDMTLPVPGYDSPISGGSELPKIELPQVAVIGSQSSGKSSMLEALGGCDFLPRGRDICTRRPLVMGWRIAAGIAIYALGGLRHDPVRSQSSIAGIDTAFHGRSRHDFHGYTKNTTARDRNQWPKQNGALEKHPKPTTSLCK</sequence>
<dbReference type="GO" id="GO:0008017">
    <property type="term" value="F:microtubule binding"/>
    <property type="evidence" value="ECO:0007669"/>
    <property type="project" value="TreeGrafter"/>
</dbReference>
<dbReference type="PANTHER" id="PTHR11566:SF21">
    <property type="entry name" value="DYNAMIN RELATED PROTEIN 1, ISOFORM A"/>
    <property type="match status" value="1"/>
</dbReference>
<accession>A0A4S4ETF0</accession>
<dbReference type="SUPFAM" id="SSF52540">
    <property type="entry name" value="P-loop containing nucleoside triphosphate hydrolases"/>
    <property type="match status" value="1"/>
</dbReference>
<dbReference type="GO" id="GO:0003924">
    <property type="term" value="F:GTPase activity"/>
    <property type="evidence" value="ECO:0007669"/>
    <property type="project" value="TreeGrafter"/>
</dbReference>
<reference evidence="3 4" key="1">
    <citation type="journal article" date="2018" name="Proc. Natl. Acad. Sci. U.S.A.">
        <title>Draft genome sequence of Camellia sinensis var. sinensis provides insights into the evolution of the tea genome and tea quality.</title>
        <authorList>
            <person name="Wei C."/>
            <person name="Yang H."/>
            <person name="Wang S."/>
            <person name="Zhao J."/>
            <person name="Liu C."/>
            <person name="Gao L."/>
            <person name="Xia E."/>
            <person name="Lu Y."/>
            <person name="Tai Y."/>
            <person name="She G."/>
            <person name="Sun J."/>
            <person name="Cao H."/>
            <person name="Tong W."/>
            <person name="Gao Q."/>
            <person name="Li Y."/>
            <person name="Deng W."/>
            <person name="Jiang X."/>
            <person name="Wang W."/>
            <person name="Chen Q."/>
            <person name="Zhang S."/>
            <person name="Li H."/>
            <person name="Wu J."/>
            <person name="Wang P."/>
            <person name="Li P."/>
            <person name="Shi C."/>
            <person name="Zheng F."/>
            <person name="Jian J."/>
            <person name="Huang B."/>
            <person name="Shan D."/>
            <person name="Shi M."/>
            <person name="Fang C."/>
            <person name="Yue Y."/>
            <person name="Li F."/>
            <person name="Li D."/>
            <person name="Wei S."/>
            <person name="Han B."/>
            <person name="Jiang C."/>
            <person name="Yin Y."/>
            <person name="Xia T."/>
            <person name="Zhang Z."/>
            <person name="Bennetzen J.L."/>
            <person name="Zhao S."/>
            <person name="Wan X."/>
        </authorList>
    </citation>
    <scope>NUCLEOTIDE SEQUENCE [LARGE SCALE GENOMIC DNA]</scope>
    <source>
        <strain evidence="4">cv. Shuchazao</strain>
        <tissue evidence="3">Leaf</tissue>
    </source>
</reference>
<dbReference type="AlphaFoldDB" id="A0A4S4ETF0"/>
<comment type="caution">
    <text evidence="3">The sequence shown here is derived from an EMBL/GenBank/DDBJ whole genome shotgun (WGS) entry which is preliminary data.</text>
</comment>
<evidence type="ECO:0000313" key="3">
    <source>
        <dbReference type="EMBL" id="THG20160.1"/>
    </source>
</evidence>
<dbReference type="InterPro" id="IPR022812">
    <property type="entry name" value="Dynamin"/>
</dbReference>
<dbReference type="Pfam" id="PF00350">
    <property type="entry name" value="Dynamin_N"/>
    <property type="match status" value="1"/>
</dbReference>
<gene>
    <name evidence="3" type="ORF">TEA_010154</name>
</gene>
<feature type="compositionally biased region" description="Basic and acidic residues" evidence="1">
    <location>
        <begin position="119"/>
        <end position="130"/>
    </location>
</feature>
<evidence type="ECO:0000259" key="2">
    <source>
        <dbReference type="Pfam" id="PF00350"/>
    </source>
</evidence>
<dbReference type="Gene3D" id="3.40.50.300">
    <property type="entry name" value="P-loop containing nucleotide triphosphate hydrolases"/>
    <property type="match status" value="1"/>
</dbReference>
<dbReference type="EMBL" id="SDRB02002083">
    <property type="protein sequence ID" value="THG20160.1"/>
    <property type="molecule type" value="Genomic_DNA"/>
</dbReference>
<dbReference type="InterPro" id="IPR027417">
    <property type="entry name" value="P-loop_NTPase"/>
</dbReference>
<name>A0A4S4ETF0_CAMSN</name>
<dbReference type="GO" id="GO:0005737">
    <property type="term" value="C:cytoplasm"/>
    <property type="evidence" value="ECO:0007669"/>
    <property type="project" value="TreeGrafter"/>
</dbReference>
<dbReference type="Proteomes" id="UP000306102">
    <property type="component" value="Unassembled WGS sequence"/>
</dbReference>
<proteinExistence type="predicted"/>
<dbReference type="PRINTS" id="PR00195">
    <property type="entry name" value="DYNAMIN"/>
</dbReference>
<feature type="region of interest" description="Disordered" evidence="1">
    <location>
        <begin position="119"/>
        <end position="150"/>
    </location>
</feature>
<dbReference type="STRING" id="542762.A0A4S4ETF0"/>
<organism evidence="3 4">
    <name type="scientific">Camellia sinensis var. sinensis</name>
    <name type="common">China tea</name>
    <dbReference type="NCBI Taxonomy" id="542762"/>
    <lineage>
        <taxon>Eukaryota</taxon>
        <taxon>Viridiplantae</taxon>
        <taxon>Streptophyta</taxon>
        <taxon>Embryophyta</taxon>
        <taxon>Tracheophyta</taxon>
        <taxon>Spermatophyta</taxon>
        <taxon>Magnoliopsida</taxon>
        <taxon>eudicotyledons</taxon>
        <taxon>Gunneridae</taxon>
        <taxon>Pentapetalae</taxon>
        <taxon>asterids</taxon>
        <taxon>Ericales</taxon>
        <taxon>Theaceae</taxon>
        <taxon>Camellia</taxon>
    </lineage>
</organism>
<dbReference type="PANTHER" id="PTHR11566">
    <property type="entry name" value="DYNAMIN"/>
    <property type="match status" value="1"/>
</dbReference>
<evidence type="ECO:0000256" key="1">
    <source>
        <dbReference type="SAM" id="MobiDB-lite"/>
    </source>
</evidence>
<feature type="domain" description="Dynamin N-terminal" evidence="2">
    <location>
        <begin position="37"/>
        <end position="74"/>
    </location>
</feature>
<dbReference type="InterPro" id="IPR045063">
    <property type="entry name" value="Dynamin_N"/>
</dbReference>
<keyword evidence="4" id="KW-1185">Reference proteome</keyword>